<comment type="caution">
    <text evidence="2">The sequence shown here is derived from an EMBL/GenBank/DDBJ whole genome shotgun (WGS) entry which is preliminary data.</text>
</comment>
<keyword evidence="1" id="KW-1133">Transmembrane helix</keyword>
<name>A0AAD5R8X8_PARTN</name>
<proteinExistence type="predicted"/>
<dbReference type="Proteomes" id="UP001196413">
    <property type="component" value="Unassembled WGS sequence"/>
</dbReference>
<keyword evidence="3" id="KW-1185">Reference proteome</keyword>
<dbReference type="AlphaFoldDB" id="A0AAD5R8X8"/>
<protein>
    <submittedName>
        <fullName evidence="2">Uncharacterized protein</fullName>
    </submittedName>
</protein>
<reference evidence="2" key="1">
    <citation type="submission" date="2021-06" db="EMBL/GenBank/DDBJ databases">
        <title>Parelaphostrongylus tenuis whole genome reference sequence.</title>
        <authorList>
            <person name="Garwood T.J."/>
            <person name="Larsen P.A."/>
            <person name="Fountain-Jones N.M."/>
            <person name="Garbe J.R."/>
            <person name="Macchietto M.G."/>
            <person name="Kania S.A."/>
            <person name="Gerhold R.W."/>
            <person name="Richards J.E."/>
            <person name="Wolf T.M."/>
        </authorList>
    </citation>
    <scope>NUCLEOTIDE SEQUENCE</scope>
    <source>
        <strain evidence="2">MNPRO001-30</strain>
        <tissue evidence="2">Meninges</tissue>
    </source>
</reference>
<evidence type="ECO:0000313" key="2">
    <source>
        <dbReference type="EMBL" id="KAJ1371656.1"/>
    </source>
</evidence>
<evidence type="ECO:0000313" key="3">
    <source>
        <dbReference type="Proteomes" id="UP001196413"/>
    </source>
</evidence>
<keyword evidence="1" id="KW-0472">Membrane</keyword>
<keyword evidence="1" id="KW-0812">Transmembrane</keyword>
<dbReference type="EMBL" id="JAHQIW010007013">
    <property type="protein sequence ID" value="KAJ1371656.1"/>
    <property type="molecule type" value="Genomic_DNA"/>
</dbReference>
<feature type="transmembrane region" description="Helical" evidence="1">
    <location>
        <begin position="20"/>
        <end position="41"/>
    </location>
</feature>
<evidence type="ECO:0000256" key="1">
    <source>
        <dbReference type="SAM" id="Phobius"/>
    </source>
</evidence>
<gene>
    <name evidence="2" type="ORF">KIN20_033642</name>
</gene>
<sequence length="199" mass="23420">MKNEKLVECEVLDRTNDRSSVYYLTSPIAALYVFKFVKIIYNYNHKFPKMRREKTKNYRPQKKTVVEFEKLKNNAENMQRIWGWICDRKTNTIRKWRSTLVRRPPSDETDMCYLKNGRQAGHSVSDLNLPSTSKDIELEYEEFFDDPQTKTILDGRSSTFKEHRVLSSIAIFEGNLGTLWQRKSRTPPCGLSLKLLGVQ</sequence>
<accession>A0AAD5R8X8</accession>
<organism evidence="2 3">
    <name type="scientific">Parelaphostrongylus tenuis</name>
    <name type="common">Meningeal worm</name>
    <dbReference type="NCBI Taxonomy" id="148309"/>
    <lineage>
        <taxon>Eukaryota</taxon>
        <taxon>Metazoa</taxon>
        <taxon>Ecdysozoa</taxon>
        <taxon>Nematoda</taxon>
        <taxon>Chromadorea</taxon>
        <taxon>Rhabditida</taxon>
        <taxon>Rhabditina</taxon>
        <taxon>Rhabditomorpha</taxon>
        <taxon>Strongyloidea</taxon>
        <taxon>Metastrongylidae</taxon>
        <taxon>Parelaphostrongylus</taxon>
    </lineage>
</organism>